<dbReference type="Pfam" id="PF00169">
    <property type="entry name" value="PH"/>
    <property type="match status" value="1"/>
</dbReference>
<dbReference type="Proteomes" id="UP001295423">
    <property type="component" value="Unassembled WGS sequence"/>
</dbReference>
<accession>A0AAD2JIP8</accession>
<dbReference type="EMBL" id="CAKOGP040001869">
    <property type="protein sequence ID" value="CAJ1954322.1"/>
    <property type="molecule type" value="Genomic_DNA"/>
</dbReference>
<feature type="compositionally biased region" description="Low complexity" evidence="1">
    <location>
        <begin position="64"/>
        <end position="80"/>
    </location>
</feature>
<name>A0AAD2JIP8_9STRA</name>
<dbReference type="AlphaFoldDB" id="A0AAD2JIP8"/>
<dbReference type="InterPro" id="IPR011993">
    <property type="entry name" value="PH-like_dom_sf"/>
</dbReference>
<dbReference type="SMART" id="SM00233">
    <property type="entry name" value="PH"/>
    <property type="match status" value="1"/>
</dbReference>
<dbReference type="PROSITE" id="PS50003">
    <property type="entry name" value="PH_DOMAIN"/>
    <property type="match status" value="1"/>
</dbReference>
<dbReference type="PANTHER" id="PTHR14336">
    <property type="entry name" value="TANDEM PH DOMAIN CONTAINING PROTEIN"/>
    <property type="match status" value="1"/>
</dbReference>
<keyword evidence="4" id="KW-1185">Reference proteome</keyword>
<protein>
    <recommendedName>
        <fullName evidence="2">PH domain-containing protein</fullName>
    </recommendedName>
</protein>
<feature type="compositionally biased region" description="Polar residues" evidence="1">
    <location>
        <begin position="445"/>
        <end position="465"/>
    </location>
</feature>
<proteinExistence type="predicted"/>
<evidence type="ECO:0000259" key="2">
    <source>
        <dbReference type="PROSITE" id="PS50003"/>
    </source>
</evidence>
<dbReference type="InterPro" id="IPR001849">
    <property type="entry name" value="PH_domain"/>
</dbReference>
<gene>
    <name evidence="3" type="ORF">CYCCA115_LOCUS14914</name>
</gene>
<dbReference type="InterPro" id="IPR051707">
    <property type="entry name" value="PI-Interact_SigTrans_Reg"/>
</dbReference>
<feature type="region of interest" description="Disordered" evidence="1">
    <location>
        <begin position="1"/>
        <end position="115"/>
    </location>
</feature>
<evidence type="ECO:0000313" key="4">
    <source>
        <dbReference type="Proteomes" id="UP001295423"/>
    </source>
</evidence>
<sequence length="476" mass="52299">MAMEDADLSREIPVTPVRSSSDNSGLASNYSETASSSVTGPHGANDSIASGIVPPSPQRSYQGTLPPSVTSSPVSVARSTANTAKMSPPDGRNKTPLLPKSGSKVPMQPDLQTPTFNDADVEVADLLGDYSNAPSNHRHQHYSSTPEPRVLYTSDDEETDPTSSITADYPAYARNNATSTFGKVIQPLKDKMNSSKNRSNSEEEGEKNIPPGAIIFGYLQKQGRNGKWQTRWFESDGECLAYYKSSKRVKLLATLDLAKVGYILVNNQDPTGCTFTINIKNRPYFLRSDSKVSCNDWVITLNRIKEARLRQGNVKLVNSQPPDLLDSEVAPRVVVVAGRQRTHAIDDDDAFQWEGNSWNDNPAAHEEYIYDPTNSSAKWQKSAHKLSKFAGKVLRWARSIGRRTSGHGCTAADEQVVLDHHVHPPGHDDGKRSGRSKKPIVNKTPHYQGQNINSKPENDSLTLGRSMSIEDARELS</sequence>
<evidence type="ECO:0000256" key="1">
    <source>
        <dbReference type="SAM" id="MobiDB-lite"/>
    </source>
</evidence>
<feature type="region of interest" description="Disordered" evidence="1">
    <location>
        <begin position="131"/>
        <end position="167"/>
    </location>
</feature>
<dbReference type="Gene3D" id="2.30.29.30">
    <property type="entry name" value="Pleckstrin-homology domain (PH domain)/Phosphotyrosine-binding domain (PTB)"/>
    <property type="match status" value="1"/>
</dbReference>
<evidence type="ECO:0000313" key="3">
    <source>
        <dbReference type="EMBL" id="CAJ1954322.1"/>
    </source>
</evidence>
<feature type="domain" description="PH" evidence="2">
    <location>
        <begin position="212"/>
        <end position="306"/>
    </location>
</feature>
<feature type="compositionally biased region" description="Polar residues" evidence="1">
    <location>
        <begin position="17"/>
        <end position="39"/>
    </location>
</feature>
<organism evidence="3 4">
    <name type="scientific">Cylindrotheca closterium</name>
    <dbReference type="NCBI Taxonomy" id="2856"/>
    <lineage>
        <taxon>Eukaryota</taxon>
        <taxon>Sar</taxon>
        <taxon>Stramenopiles</taxon>
        <taxon>Ochrophyta</taxon>
        <taxon>Bacillariophyta</taxon>
        <taxon>Bacillariophyceae</taxon>
        <taxon>Bacillariophycidae</taxon>
        <taxon>Bacillariales</taxon>
        <taxon>Bacillariaceae</taxon>
        <taxon>Cylindrotheca</taxon>
    </lineage>
</organism>
<feature type="region of interest" description="Disordered" evidence="1">
    <location>
        <begin position="187"/>
        <end position="209"/>
    </location>
</feature>
<comment type="caution">
    <text evidence="3">The sequence shown here is derived from an EMBL/GenBank/DDBJ whole genome shotgun (WGS) entry which is preliminary data.</text>
</comment>
<feature type="region of interest" description="Disordered" evidence="1">
    <location>
        <begin position="420"/>
        <end position="476"/>
    </location>
</feature>
<reference evidence="3" key="1">
    <citation type="submission" date="2023-08" db="EMBL/GenBank/DDBJ databases">
        <authorList>
            <person name="Audoor S."/>
            <person name="Bilcke G."/>
        </authorList>
    </citation>
    <scope>NUCLEOTIDE SEQUENCE</scope>
</reference>
<dbReference type="PANTHER" id="PTHR14336:SF8">
    <property type="entry name" value="PROTEIN OPY1"/>
    <property type="match status" value="1"/>
</dbReference>
<feature type="compositionally biased region" description="Basic and acidic residues" evidence="1">
    <location>
        <begin position="420"/>
        <end position="432"/>
    </location>
</feature>
<dbReference type="SUPFAM" id="SSF50729">
    <property type="entry name" value="PH domain-like"/>
    <property type="match status" value="1"/>
</dbReference>